<reference evidence="2 3" key="1">
    <citation type="submission" date="2021-02" db="EMBL/GenBank/DDBJ databases">
        <title>Alicyclobacillus curvatus sp. nov. and Alicyclobacillus mengziensis sp. nov., two acidophilic bacteria isolated from acid mine drainage.</title>
        <authorList>
            <person name="Huang Y."/>
        </authorList>
    </citation>
    <scope>NUCLEOTIDE SEQUENCE [LARGE SCALE GENOMIC DNA]</scope>
    <source>
        <strain evidence="2 3">S30H14</strain>
    </source>
</reference>
<dbReference type="AlphaFoldDB" id="A0A9X7Z8Y1"/>
<sequence>MDWVTPVISGAAGVIGASVGVLGNAMHSRAQRKFSEMSRTQKMTESKFKVYNQVLDINGRVPVLEPGQGDGWRPDLYVKHVRPLLFQNLHLLDARVREQVRTIDNRLQLKRWDLMKLTDEADDTDYMYYFDLIALIEDAYTSVR</sequence>
<evidence type="ECO:0000256" key="1">
    <source>
        <dbReference type="SAM" id="Phobius"/>
    </source>
</evidence>
<proteinExistence type="predicted"/>
<dbReference type="EMBL" id="CP071182">
    <property type="protein sequence ID" value="QSO48903.1"/>
    <property type="molecule type" value="Genomic_DNA"/>
</dbReference>
<keyword evidence="3" id="KW-1185">Reference proteome</keyword>
<organism evidence="2 3">
    <name type="scientific">Alicyclobacillus mengziensis</name>
    <dbReference type="NCBI Taxonomy" id="2931921"/>
    <lineage>
        <taxon>Bacteria</taxon>
        <taxon>Bacillati</taxon>
        <taxon>Bacillota</taxon>
        <taxon>Bacilli</taxon>
        <taxon>Bacillales</taxon>
        <taxon>Alicyclobacillaceae</taxon>
        <taxon>Alicyclobacillus</taxon>
    </lineage>
</organism>
<keyword evidence="1" id="KW-0472">Membrane</keyword>
<gene>
    <name evidence="2" type="ORF">JZ786_08135</name>
</gene>
<evidence type="ECO:0000313" key="2">
    <source>
        <dbReference type="EMBL" id="QSO48903.1"/>
    </source>
</evidence>
<dbReference type="KEGG" id="afx:JZ786_08135"/>
<dbReference type="RefSeq" id="WP_206658215.1">
    <property type="nucleotide sequence ID" value="NZ_CP071182.1"/>
</dbReference>
<accession>A0A9X7Z8Y1</accession>
<feature type="transmembrane region" description="Helical" evidence="1">
    <location>
        <begin position="6"/>
        <end position="25"/>
    </location>
</feature>
<evidence type="ECO:0000313" key="3">
    <source>
        <dbReference type="Proteomes" id="UP000663505"/>
    </source>
</evidence>
<name>A0A9X7Z8Y1_9BACL</name>
<keyword evidence="1" id="KW-0812">Transmembrane</keyword>
<keyword evidence="1" id="KW-1133">Transmembrane helix</keyword>
<protein>
    <submittedName>
        <fullName evidence="2">Uncharacterized protein</fullName>
    </submittedName>
</protein>
<dbReference type="Proteomes" id="UP000663505">
    <property type="component" value="Chromosome"/>
</dbReference>